<keyword evidence="3" id="KW-1003">Cell membrane</keyword>
<dbReference type="AlphaFoldDB" id="V4HD09"/>
<evidence type="ECO:0000256" key="1">
    <source>
        <dbReference type="ARBA" id="ARBA00004193"/>
    </source>
</evidence>
<accession>V4HD09</accession>
<feature type="compositionally biased region" description="Low complexity" evidence="7">
    <location>
        <begin position="31"/>
        <end position="41"/>
    </location>
</feature>
<dbReference type="InterPro" id="IPR003760">
    <property type="entry name" value="PnrA-like"/>
</dbReference>
<comment type="similarity">
    <text evidence="2">Belongs to the BMP lipoprotein family.</text>
</comment>
<comment type="subcellular location">
    <subcellularLocation>
        <location evidence="1">Cell membrane</location>
        <topology evidence="1">Lipid-anchor</topology>
    </subcellularLocation>
</comment>
<organism evidence="9 10">
    <name type="scientific">Candidatus Halobonum tyrrellensis G22</name>
    <dbReference type="NCBI Taxonomy" id="1324957"/>
    <lineage>
        <taxon>Archaea</taxon>
        <taxon>Methanobacteriati</taxon>
        <taxon>Methanobacteriota</taxon>
        <taxon>Stenosarchaea group</taxon>
        <taxon>Halobacteria</taxon>
        <taxon>Halobacteriales</taxon>
        <taxon>Haloferacaceae</taxon>
        <taxon>Candidatus Halobonum</taxon>
    </lineage>
</organism>
<reference evidence="9 10" key="1">
    <citation type="journal article" date="2013" name="Genome Announc.">
        <title>Draft Genome Sequence of 'Candidatus Halobonum tyrrellensis' Strain G22, Isolated from the Hypersaline Waters of Lake Tyrrell, Australia.</title>
        <authorList>
            <person name="Ugalde J.A."/>
            <person name="Narasingarao P."/>
            <person name="Kuo S."/>
            <person name="Podell S."/>
            <person name="Allen E.E."/>
        </authorList>
    </citation>
    <scope>NUCLEOTIDE SEQUENCE [LARGE SCALE GENOMIC DNA]</scope>
    <source>
        <strain evidence="9 10">G22</strain>
    </source>
</reference>
<evidence type="ECO:0000256" key="2">
    <source>
        <dbReference type="ARBA" id="ARBA00008610"/>
    </source>
</evidence>
<evidence type="ECO:0000256" key="6">
    <source>
        <dbReference type="ARBA" id="ARBA00023288"/>
    </source>
</evidence>
<dbReference type="PATRIC" id="fig|1324957.4.peg.1858"/>
<evidence type="ECO:0000313" key="10">
    <source>
        <dbReference type="Proteomes" id="UP000017840"/>
    </source>
</evidence>
<dbReference type="RefSeq" id="WP_023394409.1">
    <property type="nucleotide sequence ID" value="NZ_ASGZ01000028.1"/>
</dbReference>
<evidence type="ECO:0000256" key="4">
    <source>
        <dbReference type="ARBA" id="ARBA00022729"/>
    </source>
</evidence>
<comment type="caution">
    <text evidence="9">The sequence shown here is derived from an EMBL/GenBank/DDBJ whole genome shotgun (WGS) entry which is preliminary data.</text>
</comment>
<evidence type="ECO:0000256" key="5">
    <source>
        <dbReference type="ARBA" id="ARBA00023136"/>
    </source>
</evidence>
<protein>
    <submittedName>
        <fullName evidence="9">ABC transporter</fullName>
    </submittedName>
</protein>
<dbReference type="InterPro" id="IPR006311">
    <property type="entry name" value="TAT_signal"/>
</dbReference>
<dbReference type="eggNOG" id="arCOG00258">
    <property type="taxonomic scope" value="Archaea"/>
</dbReference>
<dbReference type="EMBL" id="ASGZ01000028">
    <property type="protein sequence ID" value="ESP88610.1"/>
    <property type="molecule type" value="Genomic_DNA"/>
</dbReference>
<name>V4HD09_9EURY</name>
<gene>
    <name evidence="9" type="ORF">K933_09122</name>
</gene>
<sequence length="400" mass="41294">MDRNFDRRAFIKAASAAGIVGLAGCAGGPSEGESTATTAGEDTTEGDEETTAAGTGSGTDEETTATDGSVDGSDVNIAMVYATGGLGDGSFNDQAETGIERAVDEFGLSYQYSEPDSVSQFAEYQQQYASSTDPNYDLVSCIGYLQSDALAETAAQYPEQDFMIVDSVPTTESGDMFDNVAAYTFQEHEGSYLVGQMAGMLTNMDFAAGAGETSPDESVVGFVGGVEGSLIGRFEAGYRAGVAAVDSDIEVQSTYVGSYSDPSGGREAAQAIYESGADVVYHAAGNTGTGVFQAAQETNKFAVGVDRDQSVTLPDYANVILGSMVKRVDTAVFEASEAVVDGSFEGGTAVTLGLEDDGVSLVYGSELGSEIPSEVKTAVDEARQSIIDGEVTVPTDPAEV</sequence>
<dbReference type="STRING" id="1324957.K933_09122"/>
<evidence type="ECO:0000259" key="8">
    <source>
        <dbReference type="Pfam" id="PF02608"/>
    </source>
</evidence>
<dbReference type="InterPro" id="IPR028082">
    <property type="entry name" value="Peripla_BP_I"/>
</dbReference>
<dbReference type="GO" id="GO:0005886">
    <property type="term" value="C:plasma membrane"/>
    <property type="evidence" value="ECO:0007669"/>
    <property type="project" value="UniProtKB-SubCell"/>
</dbReference>
<dbReference type="Proteomes" id="UP000017840">
    <property type="component" value="Unassembled WGS sequence"/>
</dbReference>
<evidence type="ECO:0000256" key="3">
    <source>
        <dbReference type="ARBA" id="ARBA00022475"/>
    </source>
</evidence>
<dbReference type="PROSITE" id="PS51318">
    <property type="entry name" value="TAT"/>
    <property type="match status" value="1"/>
</dbReference>
<dbReference type="CDD" id="cd06354">
    <property type="entry name" value="PBP1_PrnA-like"/>
    <property type="match status" value="1"/>
</dbReference>
<dbReference type="PANTHER" id="PTHR34296">
    <property type="entry name" value="TRANSCRIPTIONAL ACTIVATOR PROTEIN MED"/>
    <property type="match status" value="1"/>
</dbReference>
<keyword evidence="5" id="KW-0472">Membrane</keyword>
<proteinExistence type="inferred from homology"/>
<dbReference type="PANTHER" id="PTHR34296:SF2">
    <property type="entry name" value="ABC TRANSPORTER GUANOSINE-BINDING PROTEIN NUPN"/>
    <property type="match status" value="1"/>
</dbReference>
<evidence type="ECO:0000313" key="9">
    <source>
        <dbReference type="EMBL" id="ESP88610.1"/>
    </source>
</evidence>
<dbReference type="InterPro" id="IPR050957">
    <property type="entry name" value="BMP_lipoprotein"/>
</dbReference>
<keyword evidence="6" id="KW-0449">Lipoprotein</keyword>
<dbReference type="SUPFAM" id="SSF53822">
    <property type="entry name" value="Periplasmic binding protein-like I"/>
    <property type="match status" value="1"/>
</dbReference>
<dbReference type="Pfam" id="PF02608">
    <property type="entry name" value="Bmp"/>
    <property type="match status" value="1"/>
</dbReference>
<dbReference type="Gene3D" id="3.40.50.2300">
    <property type="match status" value="2"/>
</dbReference>
<evidence type="ECO:0000256" key="7">
    <source>
        <dbReference type="SAM" id="MobiDB-lite"/>
    </source>
</evidence>
<dbReference type="PROSITE" id="PS51257">
    <property type="entry name" value="PROKAR_LIPOPROTEIN"/>
    <property type="match status" value="1"/>
</dbReference>
<feature type="region of interest" description="Disordered" evidence="7">
    <location>
        <begin position="28"/>
        <end position="72"/>
    </location>
</feature>
<dbReference type="OrthoDB" id="26626at2157"/>
<keyword evidence="4" id="KW-0732">Signal</keyword>
<keyword evidence="10" id="KW-1185">Reference proteome</keyword>
<feature type="domain" description="ABC transporter substrate-binding protein PnrA-like" evidence="8">
    <location>
        <begin position="78"/>
        <end position="395"/>
    </location>
</feature>